<evidence type="ECO:0000256" key="5">
    <source>
        <dbReference type="ARBA" id="ARBA00023128"/>
    </source>
</evidence>
<gene>
    <name evidence="8" type="ORF">BP01DRAFT_344045</name>
</gene>
<comment type="catalytic activity">
    <reaction evidence="1">
        <text>3-hydroxy-2-methylpropanoyl-CoA + H2O = 3-hydroxy-2-methylpropanoate + CoA + H(+)</text>
        <dbReference type="Rhea" id="RHEA:20888"/>
        <dbReference type="ChEBI" id="CHEBI:11805"/>
        <dbReference type="ChEBI" id="CHEBI:15377"/>
        <dbReference type="ChEBI" id="CHEBI:15378"/>
        <dbReference type="ChEBI" id="CHEBI:57287"/>
        <dbReference type="ChEBI" id="CHEBI:57340"/>
        <dbReference type="EC" id="3.1.2.4"/>
    </reaction>
</comment>
<evidence type="ECO:0000256" key="4">
    <source>
        <dbReference type="ARBA" id="ARBA00022801"/>
    </source>
</evidence>
<dbReference type="Pfam" id="PF16113">
    <property type="entry name" value="ECH_2"/>
    <property type="match status" value="1"/>
</dbReference>
<dbReference type="PANTHER" id="PTHR43176">
    <property type="entry name" value="3-HYDROXYISOBUTYRYL-COA HYDROLASE-RELATED"/>
    <property type="match status" value="1"/>
</dbReference>
<dbReference type="PANTHER" id="PTHR43176:SF3">
    <property type="entry name" value="3-HYDROXYISOBUTYRYL-COA HYDROLASE, MITOCHONDRIAL"/>
    <property type="match status" value="1"/>
</dbReference>
<proteinExistence type="predicted"/>
<dbReference type="AlphaFoldDB" id="A0A318ZGW7"/>
<dbReference type="GO" id="GO:0006574">
    <property type="term" value="P:L-valine catabolic process"/>
    <property type="evidence" value="ECO:0007669"/>
    <property type="project" value="TreeGrafter"/>
</dbReference>
<dbReference type="GO" id="GO:0003860">
    <property type="term" value="F:3-hydroxyisobutyryl-CoA hydrolase activity"/>
    <property type="evidence" value="ECO:0007669"/>
    <property type="project" value="UniProtKB-EC"/>
</dbReference>
<dbReference type="InterPro" id="IPR032259">
    <property type="entry name" value="HIBYL-CoA-H"/>
</dbReference>
<dbReference type="InterPro" id="IPR029045">
    <property type="entry name" value="ClpP/crotonase-like_dom_sf"/>
</dbReference>
<feature type="domain" description="Enoyl-CoA hydratase/isomerase" evidence="7">
    <location>
        <begin position="66"/>
        <end position="407"/>
    </location>
</feature>
<evidence type="ECO:0000313" key="8">
    <source>
        <dbReference type="EMBL" id="PYH43823.1"/>
    </source>
</evidence>
<keyword evidence="4" id="KW-0378">Hydrolase</keyword>
<sequence>MLIRRSICRFPTPSSWTSRLSPAIMPLRAKVTNPAFTAPTAIMNYSTTTIGDSKKDDVLFNSLYGVRLIELNRPKKYNALDQSMVEKIYARLLELEKSQLASVVMLSGVGEKALCAGGDVAALALQNEKGEEGQEASANFFRLEYRLNHLIATYSKPFISVMDGITMGGGVGLSVHAPFRIATERTLVAMPETDIGFFPDVGASFFLPRLDGELGTYLALTSKRLRGAQALYAGFATHYVDSSVLGNLTQRLSELVFKDYATLQERLDLVNATIAEFSSGVPPYQLSQIAVINRCFGHNTIEEIFQALEQESKKETSEFKEWAEETLEILKCRSPTSLKVTLRQMRLGKQWSILETFKREAHIASLFMKHPDFVEGVKTKLIHKTGKPSWKPAEVNEVTTDMVDRFFTYSEDSEAAFPLEQYRDLNFREYPHHYGLPTEEEIRRFVRTSAGEDPIKSFVRRSGGKPGVQEKVSEVLSRKAKKGEDGAWLWE</sequence>
<keyword evidence="9" id="KW-1185">Reference proteome</keyword>
<evidence type="ECO:0000256" key="6">
    <source>
        <dbReference type="ARBA" id="ARBA00031181"/>
    </source>
</evidence>
<dbReference type="InterPro" id="IPR045004">
    <property type="entry name" value="ECH_dom"/>
</dbReference>
<dbReference type="Proteomes" id="UP000248349">
    <property type="component" value="Unassembled WGS sequence"/>
</dbReference>
<dbReference type="Gene3D" id="3.90.226.10">
    <property type="entry name" value="2-enoyl-CoA Hydratase, Chain A, domain 1"/>
    <property type="match status" value="1"/>
</dbReference>
<keyword evidence="5" id="KW-0496">Mitochondrion</keyword>
<reference evidence="8 9" key="1">
    <citation type="submission" date="2016-12" db="EMBL/GenBank/DDBJ databases">
        <title>The genomes of Aspergillus section Nigri reveals drivers in fungal speciation.</title>
        <authorList>
            <consortium name="DOE Joint Genome Institute"/>
            <person name="Vesth T.C."/>
            <person name="Nybo J."/>
            <person name="Theobald S."/>
            <person name="Brandl J."/>
            <person name="Frisvad J.C."/>
            <person name="Nielsen K.F."/>
            <person name="Lyhne E.K."/>
            <person name="Kogle M.E."/>
            <person name="Kuo A."/>
            <person name="Riley R."/>
            <person name="Clum A."/>
            <person name="Nolan M."/>
            <person name="Lipzen A."/>
            <person name="Salamov A."/>
            <person name="Henrissat B."/>
            <person name="Wiebenga A."/>
            <person name="De Vries R.P."/>
            <person name="Grigoriev I.V."/>
            <person name="Mortensen U.H."/>
            <person name="Andersen M.R."/>
            <person name="Baker S.E."/>
        </authorList>
    </citation>
    <scope>NUCLEOTIDE SEQUENCE [LARGE SCALE GENOMIC DNA]</scope>
    <source>
        <strain evidence="8 9">JOP 1030-1</strain>
    </source>
</reference>
<name>A0A318ZGW7_9EURO</name>
<evidence type="ECO:0000259" key="7">
    <source>
        <dbReference type="Pfam" id="PF16113"/>
    </source>
</evidence>
<dbReference type="OrthoDB" id="1737613at2759"/>
<dbReference type="SUPFAM" id="SSF52096">
    <property type="entry name" value="ClpP/crotonase"/>
    <property type="match status" value="1"/>
</dbReference>
<comment type="subcellular location">
    <subcellularLocation>
        <location evidence="2">Mitochondrion</location>
    </subcellularLocation>
</comment>
<evidence type="ECO:0000256" key="2">
    <source>
        <dbReference type="ARBA" id="ARBA00004173"/>
    </source>
</evidence>
<organism evidence="8 9">
    <name type="scientific">Aspergillus saccharolyticus JOP 1030-1</name>
    <dbReference type="NCBI Taxonomy" id="1450539"/>
    <lineage>
        <taxon>Eukaryota</taxon>
        <taxon>Fungi</taxon>
        <taxon>Dikarya</taxon>
        <taxon>Ascomycota</taxon>
        <taxon>Pezizomycotina</taxon>
        <taxon>Eurotiomycetes</taxon>
        <taxon>Eurotiomycetidae</taxon>
        <taxon>Eurotiales</taxon>
        <taxon>Aspergillaceae</taxon>
        <taxon>Aspergillus</taxon>
        <taxon>Aspergillus subgen. Circumdati</taxon>
    </lineage>
</organism>
<protein>
    <recommendedName>
        <fullName evidence="3">3-hydroxyisobutyryl-CoA hydrolase</fullName>
        <ecNumber evidence="3">3.1.2.4</ecNumber>
    </recommendedName>
    <alternativeName>
        <fullName evidence="6">3-hydroxyisobutyryl-coenzyme A hydrolase</fullName>
    </alternativeName>
</protein>
<dbReference type="STRING" id="1450539.A0A318ZGW7"/>
<dbReference type="CDD" id="cd06558">
    <property type="entry name" value="crotonase-like"/>
    <property type="match status" value="1"/>
</dbReference>
<dbReference type="InterPro" id="IPR018376">
    <property type="entry name" value="Enoyl-CoA_hyd/isom_CS"/>
</dbReference>
<dbReference type="GO" id="GO:0005739">
    <property type="term" value="C:mitochondrion"/>
    <property type="evidence" value="ECO:0007669"/>
    <property type="project" value="UniProtKB-SubCell"/>
</dbReference>
<dbReference type="EMBL" id="KZ821241">
    <property type="protein sequence ID" value="PYH43823.1"/>
    <property type="molecule type" value="Genomic_DNA"/>
</dbReference>
<dbReference type="NCBIfam" id="NF004127">
    <property type="entry name" value="PRK05617.1"/>
    <property type="match status" value="1"/>
</dbReference>
<dbReference type="EC" id="3.1.2.4" evidence="3"/>
<accession>A0A318ZGW7</accession>
<evidence type="ECO:0000256" key="1">
    <source>
        <dbReference type="ARBA" id="ARBA00001709"/>
    </source>
</evidence>
<evidence type="ECO:0000256" key="3">
    <source>
        <dbReference type="ARBA" id="ARBA00011915"/>
    </source>
</evidence>
<dbReference type="FunFam" id="3.90.226.10:FF:000026">
    <property type="entry name" value="3-hydroxyisobutyryl-CoA hydrolase, mitochondrial"/>
    <property type="match status" value="1"/>
</dbReference>
<evidence type="ECO:0000313" key="9">
    <source>
        <dbReference type="Proteomes" id="UP000248349"/>
    </source>
</evidence>
<dbReference type="PROSITE" id="PS00166">
    <property type="entry name" value="ENOYL_COA_HYDRATASE"/>
    <property type="match status" value="1"/>
</dbReference>
<dbReference type="RefSeq" id="XP_025429805.1">
    <property type="nucleotide sequence ID" value="XM_025573544.1"/>
</dbReference>
<dbReference type="GeneID" id="37074772"/>